<dbReference type="PANTHER" id="PTHR11827:SF96">
    <property type="entry name" value="SOLUTE CARRIER FAMILY 12 MEMBER 9"/>
    <property type="match status" value="1"/>
</dbReference>
<dbReference type="PANTHER" id="PTHR11827">
    <property type="entry name" value="SOLUTE CARRIER FAMILY 12, CATION COTRANSPORTERS"/>
    <property type="match status" value="1"/>
</dbReference>
<evidence type="ECO:0000256" key="4">
    <source>
        <dbReference type="ARBA" id="ARBA00023136"/>
    </source>
</evidence>
<evidence type="ECO:0000256" key="5">
    <source>
        <dbReference type="SAM" id="Phobius"/>
    </source>
</evidence>
<dbReference type="GO" id="GO:0016020">
    <property type="term" value="C:membrane"/>
    <property type="evidence" value="ECO:0007669"/>
    <property type="project" value="UniProtKB-SubCell"/>
</dbReference>
<dbReference type="InterPro" id="IPR004842">
    <property type="entry name" value="SLC12A_fam"/>
</dbReference>
<reference evidence="8" key="1">
    <citation type="journal article" date="2013" name="Nat. Genet.">
        <title>The draft genomes of soft-shell turtle and green sea turtle yield insights into the development and evolution of the turtle-specific body plan.</title>
        <authorList>
            <person name="Wang Z."/>
            <person name="Pascual-Anaya J."/>
            <person name="Zadissa A."/>
            <person name="Li W."/>
            <person name="Niimura Y."/>
            <person name="Huang Z."/>
            <person name="Li C."/>
            <person name="White S."/>
            <person name="Xiong Z."/>
            <person name="Fang D."/>
            <person name="Wang B."/>
            <person name="Ming Y."/>
            <person name="Chen Y."/>
            <person name="Zheng Y."/>
            <person name="Kuraku S."/>
            <person name="Pignatelli M."/>
            <person name="Herrero J."/>
            <person name="Beal K."/>
            <person name="Nozawa M."/>
            <person name="Li Q."/>
            <person name="Wang J."/>
            <person name="Zhang H."/>
            <person name="Yu L."/>
            <person name="Shigenobu S."/>
            <person name="Wang J."/>
            <person name="Liu J."/>
            <person name="Flicek P."/>
            <person name="Searle S."/>
            <person name="Wang J."/>
            <person name="Kuratani S."/>
            <person name="Yin Y."/>
            <person name="Aken B."/>
            <person name="Zhang G."/>
            <person name="Irie N."/>
        </authorList>
    </citation>
    <scope>NUCLEOTIDE SEQUENCE [LARGE SCALE GENOMIC DNA]</scope>
</reference>
<dbReference type="Proteomes" id="UP000031443">
    <property type="component" value="Unassembled WGS sequence"/>
</dbReference>
<dbReference type="AlphaFoldDB" id="M7BGZ4"/>
<evidence type="ECO:0000313" key="7">
    <source>
        <dbReference type="EMBL" id="EMP27512.1"/>
    </source>
</evidence>
<proteinExistence type="predicted"/>
<keyword evidence="3 5" id="KW-1133">Transmembrane helix</keyword>
<keyword evidence="2 5" id="KW-0812">Transmembrane</keyword>
<dbReference type="GO" id="GO:0055064">
    <property type="term" value="P:chloride ion homeostasis"/>
    <property type="evidence" value="ECO:0007669"/>
    <property type="project" value="TreeGrafter"/>
</dbReference>
<dbReference type="InterPro" id="IPR004841">
    <property type="entry name" value="AA-permease/SLC12A_dom"/>
</dbReference>
<dbReference type="GO" id="GO:0006884">
    <property type="term" value="P:cell volume homeostasis"/>
    <property type="evidence" value="ECO:0007669"/>
    <property type="project" value="TreeGrafter"/>
</dbReference>
<dbReference type="Pfam" id="PF00324">
    <property type="entry name" value="AA_permease"/>
    <property type="match status" value="1"/>
</dbReference>
<gene>
    <name evidence="7" type="ORF">UY3_15416</name>
</gene>
<name>M7BGZ4_CHEMY</name>
<evidence type="ECO:0000256" key="3">
    <source>
        <dbReference type="ARBA" id="ARBA00022989"/>
    </source>
</evidence>
<evidence type="ECO:0000256" key="2">
    <source>
        <dbReference type="ARBA" id="ARBA00022692"/>
    </source>
</evidence>
<feature type="domain" description="Amino acid permease/ SLC12A" evidence="6">
    <location>
        <begin position="100"/>
        <end position="187"/>
    </location>
</feature>
<organism evidence="7 8">
    <name type="scientific">Chelonia mydas</name>
    <name type="common">Green sea-turtle</name>
    <name type="synonym">Chelonia agassizi</name>
    <dbReference type="NCBI Taxonomy" id="8469"/>
    <lineage>
        <taxon>Eukaryota</taxon>
        <taxon>Metazoa</taxon>
        <taxon>Chordata</taxon>
        <taxon>Craniata</taxon>
        <taxon>Vertebrata</taxon>
        <taxon>Euteleostomi</taxon>
        <taxon>Archelosauria</taxon>
        <taxon>Testudinata</taxon>
        <taxon>Testudines</taxon>
        <taxon>Cryptodira</taxon>
        <taxon>Durocryptodira</taxon>
        <taxon>Americhelydia</taxon>
        <taxon>Chelonioidea</taxon>
        <taxon>Cheloniidae</taxon>
        <taxon>Chelonia</taxon>
    </lineage>
</organism>
<keyword evidence="4 5" id="KW-0472">Membrane</keyword>
<feature type="transmembrane region" description="Helical" evidence="5">
    <location>
        <begin position="105"/>
        <end position="125"/>
    </location>
</feature>
<evidence type="ECO:0000256" key="1">
    <source>
        <dbReference type="ARBA" id="ARBA00004141"/>
    </source>
</evidence>
<keyword evidence="8" id="KW-1185">Reference proteome</keyword>
<evidence type="ECO:0000259" key="6">
    <source>
        <dbReference type="Pfam" id="PF00324"/>
    </source>
</evidence>
<comment type="subcellular location">
    <subcellularLocation>
        <location evidence="1">Membrane</location>
        <topology evidence="1">Multi-pass membrane protein</topology>
    </subcellularLocation>
</comment>
<dbReference type="EMBL" id="KB569558">
    <property type="protein sequence ID" value="EMP27512.1"/>
    <property type="molecule type" value="Genomic_DNA"/>
</dbReference>
<protein>
    <submittedName>
        <fullName evidence="7">Solute carrier family 12 member 9</fullName>
    </submittedName>
</protein>
<accession>M7BGZ4</accession>
<dbReference type="GO" id="GO:0055075">
    <property type="term" value="P:potassium ion homeostasis"/>
    <property type="evidence" value="ECO:0007669"/>
    <property type="project" value="TreeGrafter"/>
</dbReference>
<sequence>MPRVQRSWHFGMPWSFPAGAVSTFPGASLPEPSPELQLAIIIIPKELSGSASALRSPSHPPDSRRMLGSGFGGNGPEHPFLFTRTCSNPPHGEQPQSSGRPTFQYFTWHTCVLGILGCGVMMFLISPIYASASMAFMLLLLLALHYLSPSSSWGYISQALIFHQVRKYLLMLDVRKEHVKFWRPQMLLMVQNPRSSIQLISFINDLKKSGLYVLGHVELAELDSLPSDPLQTHADSWLLLVDRLNVKAFVNLTLANSVRHGVQQLLFISGLGHGAQPGQSARAGVTDPQDRGHGPSFGTVSGRPPAVFQTPEGSHLPPCPTEAEPCTNSGGNAVLRQHPQGAQPASAGTQTGLLVKGHSTGRPCLARSFEHFDKARAPAIDVWPLNLLRPDSARYADTCSLFLLQMACVLSMARSWRRAQLRLFLCVETGARTRGQEDKLRQLLKELRIQAAIRMVPWDAVVALHWQKQQEQRARPYLKAANRLILEQSPSPTIRFLYLPRPPADTSLYPSYLHQLELLTRDLGPTLLVHGVSAVTSTEL</sequence>
<evidence type="ECO:0000313" key="8">
    <source>
        <dbReference type="Proteomes" id="UP000031443"/>
    </source>
</evidence>
<dbReference type="GO" id="GO:0015379">
    <property type="term" value="F:potassium:chloride symporter activity"/>
    <property type="evidence" value="ECO:0007669"/>
    <property type="project" value="TreeGrafter"/>
</dbReference>